<dbReference type="Proteomes" id="UP001178354">
    <property type="component" value="Unassembled WGS sequence"/>
</dbReference>
<dbReference type="RefSeq" id="WP_305170222.1">
    <property type="nucleotide sequence ID" value="NZ_JAUUUU010000003.1"/>
</dbReference>
<name>A0AAW8B2L6_9GAMM</name>
<keyword evidence="1" id="KW-0472">Membrane</keyword>
<dbReference type="AlphaFoldDB" id="A0AAW8B2L6"/>
<keyword evidence="1" id="KW-1133">Transmembrane helix</keyword>
<evidence type="ECO:0000313" key="3">
    <source>
        <dbReference type="Proteomes" id="UP001178354"/>
    </source>
</evidence>
<gene>
    <name evidence="2" type="ORF">Q8A57_06725</name>
</gene>
<keyword evidence="1" id="KW-0812">Transmembrane</keyword>
<dbReference type="EMBL" id="JAUUUU010000003">
    <property type="protein sequence ID" value="MDP1520652.1"/>
    <property type="molecule type" value="Genomic_DNA"/>
</dbReference>
<proteinExistence type="predicted"/>
<feature type="transmembrane region" description="Helical" evidence="1">
    <location>
        <begin position="30"/>
        <end position="55"/>
    </location>
</feature>
<feature type="transmembrane region" description="Helical" evidence="1">
    <location>
        <begin position="76"/>
        <end position="108"/>
    </location>
</feature>
<reference evidence="2" key="1">
    <citation type="journal article" date="2010" name="Int. J. Syst. Evol. Microbiol.">
        <title>Porticoccus litoralis gen. nov., sp. nov., a gammaproteobacterium isolated from the Yellow Sea.</title>
        <authorList>
            <person name="Oh H.M."/>
            <person name="Kim H."/>
            <person name="Kim K.M."/>
            <person name="Min G.S."/>
            <person name="Cho J.C."/>
        </authorList>
    </citation>
    <scope>NUCLEOTIDE SEQUENCE</scope>
    <source>
        <strain evidence="2">DSM 25064</strain>
    </source>
</reference>
<evidence type="ECO:0000313" key="2">
    <source>
        <dbReference type="EMBL" id="MDP1520652.1"/>
    </source>
</evidence>
<evidence type="ECO:0000256" key="1">
    <source>
        <dbReference type="SAM" id="Phobius"/>
    </source>
</evidence>
<protein>
    <recommendedName>
        <fullName evidence="4">Transmembrane protein</fullName>
    </recommendedName>
</protein>
<comment type="caution">
    <text evidence="2">The sequence shown here is derived from an EMBL/GenBank/DDBJ whole genome shotgun (WGS) entry which is preliminary data.</text>
</comment>
<sequence>MTEQMPEESLPLSGEVISAVEQEKLKNLTLLVYLLQGLSLVVGLTAVAGVIINYMKRDEVRGTYLESHFNWQIKTFWWLLVGVVIGWLLAFVLIGFVVLFAVWVWYIYRIVKGWLALNDGRGIGNVLP</sequence>
<evidence type="ECO:0008006" key="4">
    <source>
        <dbReference type="Google" id="ProtNLM"/>
    </source>
</evidence>
<organism evidence="2 3">
    <name type="scientific">Porticoccus litoralis</name>
    <dbReference type="NCBI Taxonomy" id="434086"/>
    <lineage>
        <taxon>Bacteria</taxon>
        <taxon>Pseudomonadati</taxon>
        <taxon>Pseudomonadota</taxon>
        <taxon>Gammaproteobacteria</taxon>
        <taxon>Cellvibrionales</taxon>
        <taxon>Porticoccaceae</taxon>
        <taxon>Porticoccus</taxon>
    </lineage>
</organism>
<accession>A0AAW8B2L6</accession>
<reference evidence="2" key="2">
    <citation type="submission" date="2023-08" db="EMBL/GenBank/DDBJ databases">
        <authorList>
            <person name="Luo J."/>
        </authorList>
    </citation>
    <scope>NUCLEOTIDE SEQUENCE</scope>
    <source>
        <strain evidence="2">DSM 25064</strain>
    </source>
</reference>
<keyword evidence="3" id="KW-1185">Reference proteome</keyword>